<name>A0A3P7ZFT9_HELPZ</name>
<reference evidence="1" key="1">
    <citation type="submission" date="2018-11" db="EMBL/GenBank/DDBJ databases">
        <authorList>
            <consortium name="Pathogen Informatics"/>
        </authorList>
    </citation>
    <scope>NUCLEOTIDE SEQUENCE [LARGE SCALE GENOMIC DNA]</scope>
</reference>
<dbReference type="InterPro" id="IPR004245">
    <property type="entry name" value="DUF229"/>
</dbReference>
<dbReference type="GO" id="GO:0005615">
    <property type="term" value="C:extracellular space"/>
    <property type="evidence" value="ECO:0007669"/>
    <property type="project" value="TreeGrafter"/>
</dbReference>
<dbReference type="OrthoDB" id="413313at2759"/>
<proteinExistence type="predicted"/>
<dbReference type="FunFam" id="3.40.720.10:FF:000017">
    <property type="entry name" value="Predicted protein"/>
    <property type="match status" value="1"/>
</dbReference>
<accession>A0A3P7ZFT9</accession>
<organism evidence="1">
    <name type="scientific">Heligmosomoides polygyrus</name>
    <name type="common">Parasitic roundworm</name>
    <dbReference type="NCBI Taxonomy" id="6339"/>
    <lineage>
        <taxon>Eukaryota</taxon>
        <taxon>Metazoa</taxon>
        <taxon>Ecdysozoa</taxon>
        <taxon>Nematoda</taxon>
        <taxon>Chromadorea</taxon>
        <taxon>Rhabditida</taxon>
        <taxon>Rhabditina</taxon>
        <taxon>Rhabditomorpha</taxon>
        <taxon>Strongyloidea</taxon>
        <taxon>Heligmosomidae</taxon>
        <taxon>Heligmosomoides</taxon>
    </lineage>
</organism>
<dbReference type="SUPFAM" id="SSF53649">
    <property type="entry name" value="Alkaline phosphatase-like"/>
    <property type="match status" value="1"/>
</dbReference>
<dbReference type="EMBL" id="UZAH01028226">
    <property type="protein sequence ID" value="VDO98630.1"/>
    <property type="molecule type" value="Genomic_DNA"/>
</dbReference>
<gene>
    <name evidence="1" type="ORF">HPBE_LOCUS14139</name>
</gene>
<dbReference type="Gene3D" id="3.40.720.10">
    <property type="entry name" value="Alkaline Phosphatase, subunit A"/>
    <property type="match status" value="1"/>
</dbReference>
<dbReference type="PANTHER" id="PTHR10974">
    <property type="entry name" value="FI08016P-RELATED"/>
    <property type="match status" value="1"/>
</dbReference>
<sequence length="515" mass="59501">MKFISKPEPLGCHGSKADLTYLTKDGWLKMNETALSSTNKQLVCSYRCYDRVDSDDQQLQYEEWIEIKGHAKPGCEFMETRCKKASFPGSVVYSNNHNQVLRRNISSPSVAGKRSVILIVFDSVSHSNFIRSMPKSLQVSKLYKSYVFEGMSKVGDQSFPNAVAFLAGKGQFLEFGNTDGYFDDHPLIWKDFEKSGYSTYYAEDYPKFNLFFYLAKGFKRKPVHHYFRPFWLNVYGSFMHRRSKFLCYGNSAMHGLQLNYLSQFLLKYKGTPQFALNWHTELGHDYMNQINVADDDFADFLTRHFEALKDSFLFILSDHGHRFDSIRRTAVGRIEERFPFFSMHIPDDIRKRYPAVHHRIEANTKVRSSLFMSPAACSIPDRNCKEAGIPDELCMCHMENAVDVARPEIRLLAKELIGHLNNVLAPHKRCAKLELSKILHASVFDNDDRRDEIQHYRLTAEARPSLALFEAVLKYDRATNSSLVYGNVNRINPYGNQSDCVFEQELRKFCYCVAS</sequence>
<dbReference type="PANTHER" id="PTHR10974:SF48">
    <property type="entry name" value="SULFATASE DOMAIN-CONTAINING PROTEIN"/>
    <property type="match status" value="1"/>
</dbReference>
<dbReference type="InterPro" id="IPR017850">
    <property type="entry name" value="Alkaline_phosphatase_core_sf"/>
</dbReference>
<protein>
    <submittedName>
        <fullName evidence="1">Uncharacterized protein</fullName>
    </submittedName>
</protein>
<evidence type="ECO:0000313" key="1">
    <source>
        <dbReference type="EMBL" id="VDO98630.1"/>
    </source>
</evidence>
<dbReference type="CDD" id="cd16021">
    <property type="entry name" value="ALP_like"/>
    <property type="match status" value="1"/>
</dbReference>
<dbReference type="Pfam" id="PF02995">
    <property type="entry name" value="DUF229"/>
    <property type="match status" value="2"/>
</dbReference>
<dbReference type="AlphaFoldDB" id="A0A3P7ZFT9"/>